<evidence type="ECO:0000259" key="10">
    <source>
        <dbReference type="PROSITE" id="PS50928"/>
    </source>
</evidence>
<feature type="transmembrane region" description="Helical" evidence="8">
    <location>
        <begin position="322"/>
        <end position="350"/>
    </location>
</feature>
<dbReference type="Gene3D" id="1.10.3720.10">
    <property type="entry name" value="MetI-like"/>
    <property type="match status" value="2"/>
</dbReference>
<feature type="transmembrane region" description="Helical" evidence="8">
    <location>
        <begin position="128"/>
        <end position="149"/>
    </location>
</feature>
<keyword evidence="5 8" id="KW-0812">Transmembrane</keyword>
<dbReference type="CDD" id="cd06261">
    <property type="entry name" value="TM_PBP2"/>
    <property type="match status" value="2"/>
</dbReference>
<dbReference type="EMBL" id="JAKZBV010000001">
    <property type="protein sequence ID" value="MCH6470742.1"/>
    <property type="molecule type" value="Genomic_DNA"/>
</dbReference>
<evidence type="ECO:0000256" key="3">
    <source>
        <dbReference type="ARBA" id="ARBA00022475"/>
    </source>
</evidence>
<evidence type="ECO:0000256" key="6">
    <source>
        <dbReference type="ARBA" id="ARBA00022989"/>
    </source>
</evidence>
<comment type="caution">
    <text evidence="11">The sequence shown here is derived from an EMBL/GenBank/DDBJ whole genome shotgun (WGS) entry which is preliminary data.</text>
</comment>
<feature type="domain" description="ABC transmembrane type-1" evidence="10">
    <location>
        <begin position="377"/>
        <end position="570"/>
    </location>
</feature>
<feature type="transmembrane region" description="Helical" evidence="8">
    <location>
        <begin position="229"/>
        <end position="252"/>
    </location>
</feature>
<feature type="transmembrane region" description="Helical" evidence="8">
    <location>
        <begin position="38"/>
        <end position="60"/>
    </location>
</feature>
<feature type="transmembrane region" description="Helical" evidence="8">
    <location>
        <begin position="169"/>
        <end position="192"/>
    </location>
</feature>
<reference evidence="11 12" key="1">
    <citation type="submission" date="2022-03" db="EMBL/GenBank/DDBJ databases">
        <title>Sinomonas sp. isolated from a soil.</title>
        <authorList>
            <person name="Han J."/>
            <person name="Kim D.-U."/>
        </authorList>
    </citation>
    <scope>NUCLEOTIDE SEQUENCE [LARGE SCALE GENOMIC DNA]</scope>
    <source>
        <strain evidence="11 12">5-5</strain>
    </source>
</reference>
<keyword evidence="6 8" id="KW-1133">Transmembrane helix</keyword>
<dbReference type="RefSeq" id="WP_241054259.1">
    <property type="nucleotide sequence ID" value="NZ_JAKZBV010000001.1"/>
</dbReference>
<evidence type="ECO:0000256" key="4">
    <source>
        <dbReference type="ARBA" id="ARBA00022519"/>
    </source>
</evidence>
<feature type="transmembrane region" description="Helical" evidence="8">
    <location>
        <begin position="272"/>
        <end position="294"/>
    </location>
</feature>
<feature type="region of interest" description="Disordered" evidence="9">
    <location>
        <begin position="1"/>
        <end position="30"/>
    </location>
</feature>
<dbReference type="Pfam" id="PF00528">
    <property type="entry name" value="BPD_transp_1"/>
    <property type="match status" value="2"/>
</dbReference>
<keyword evidence="2 8" id="KW-0813">Transport</keyword>
<proteinExistence type="inferred from homology"/>
<feature type="compositionally biased region" description="Basic and acidic residues" evidence="9">
    <location>
        <begin position="8"/>
        <end position="25"/>
    </location>
</feature>
<dbReference type="SUPFAM" id="SSF161098">
    <property type="entry name" value="MetI-like"/>
    <property type="match status" value="2"/>
</dbReference>
<sequence>MTSPTMESKQREKAGPAGHRADLAPRRPVTPSSLGRPALWYTFTAALLLLVVWPVLLFFLRTFDEGGSAFGRLMAIPDIGSTMLTTVLLAAGSTAIGTVAAVGLAVAALRVPARMRSFAAVVPQIPLVIPPVAFIYGWIFICDPTVGYLNTSLRMLPFFSGLKDGPIDIYTYTGIILFTAIEVTGMIFAFVYPRLLEINGSVEAAARVAGASGLRAFMTISFPLLRPGLIAGIVVAFLIGVGQFTAPLFLGARQNIEVMSTEIFRLREAFPIDYPLTAALGLPLLIFGVLAIVVQRRVVGDQRRYITQSSGRGMTRKDSKGAVAIVVGYGVIIVGLPLVAIALVAFSPFWDGNLTSLRFTLDNIIALINNPQVGQSIATSLLASVLAALVVIPLGFATALALSGVVRAPRAVVKTLDFIFIAPLAVPRALLGMVIVFVFIRPPFSLYGSVALFVIGYSFVALPFALRSQYSSLIGVDKALFEASRVSGASQIRMIATIALPVARRGIAAALALSFVMLSNDFAVSVMVQSPNQQVMGTLLYQFGQQGEVPAVAAMSLLVTLVTAAILAITVRIGGKSALESF</sequence>
<feature type="transmembrane region" description="Helical" evidence="8">
    <location>
        <begin position="507"/>
        <end position="529"/>
    </location>
</feature>
<keyword evidence="7 8" id="KW-0472">Membrane</keyword>
<organism evidence="11 12">
    <name type="scientific">Sinomonas terrae</name>
    <dbReference type="NCBI Taxonomy" id="2908838"/>
    <lineage>
        <taxon>Bacteria</taxon>
        <taxon>Bacillati</taxon>
        <taxon>Actinomycetota</taxon>
        <taxon>Actinomycetes</taxon>
        <taxon>Micrococcales</taxon>
        <taxon>Micrococcaceae</taxon>
        <taxon>Sinomonas</taxon>
    </lineage>
</organism>
<comment type="similarity">
    <text evidence="8">Belongs to the binding-protein-dependent transport system permease family.</text>
</comment>
<feature type="transmembrane region" description="Helical" evidence="8">
    <location>
        <begin position="446"/>
        <end position="466"/>
    </location>
</feature>
<feature type="transmembrane region" description="Helical" evidence="8">
    <location>
        <begin position="381"/>
        <end position="406"/>
    </location>
</feature>
<dbReference type="PANTHER" id="PTHR43357:SF4">
    <property type="entry name" value="INNER MEMBRANE ABC TRANSPORTER PERMEASE PROTEIN YDCV"/>
    <property type="match status" value="1"/>
</dbReference>
<dbReference type="PROSITE" id="PS50928">
    <property type="entry name" value="ABC_TM1"/>
    <property type="match status" value="2"/>
</dbReference>
<feature type="transmembrane region" description="Helical" evidence="8">
    <location>
        <begin position="81"/>
        <end position="108"/>
    </location>
</feature>
<feature type="transmembrane region" description="Helical" evidence="8">
    <location>
        <begin position="418"/>
        <end position="440"/>
    </location>
</feature>
<keyword evidence="4" id="KW-0997">Cell inner membrane</keyword>
<evidence type="ECO:0000256" key="2">
    <source>
        <dbReference type="ARBA" id="ARBA00022448"/>
    </source>
</evidence>
<keyword evidence="12" id="KW-1185">Reference proteome</keyword>
<evidence type="ECO:0000256" key="5">
    <source>
        <dbReference type="ARBA" id="ARBA00022692"/>
    </source>
</evidence>
<evidence type="ECO:0000256" key="7">
    <source>
        <dbReference type="ARBA" id="ARBA00023136"/>
    </source>
</evidence>
<evidence type="ECO:0000313" key="11">
    <source>
        <dbReference type="EMBL" id="MCH6470742.1"/>
    </source>
</evidence>
<evidence type="ECO:0000256" key="9">
    <source>
        <dbReference type="SAM" id="MobiDB-lite"/>
    </source>
</evidence>
<feature type="domain" description="ABC transmembrane type-1" evidence="10">
    <location>
        <begin position="83"/>
        <end position="295"/>
    </location>
</feature>
<dbReference type="InterPro" id="IPR000515">
    <property type="entry name" value="MetI-like"/>
</dbReference>
<evidence type="ECO:0000256" key="8">
    <source>
        <dbReference type="RuleBase" id="RU363032"/>
    </source>
</evidence>
<name>A0ABS9U2W7_9MICC</name>
<gene>
    <name evidence="11" type="ORF">L0M17_12280</name>
</gene>
<dbReference type="PANTHER" id="PTHR43357">
    <property type="entry name" value="INNER MEMBRANE ABC TRANSPORTER PERMEASE PROTEIN YDCV"/>
    <property type="match status" value="1"/>
</dbReference>
<dbReference type="InterPro" id="IPR035906">
    <property type="entry name" value="MetI-like_sf"/>
</dbReference>
<feature type="transmembrane region" description="Helical" evidence="8">
    <location>
        <begin position="549"/>
        <end position="571"/>
    </location>
</feature>
<accession>A0ABS9U2W7</accession>
<comment type="subcellular location">
    <subcellularLocation>
        <location evidence="1">Cell inner membrane</location>
        <topology evidence="1">Multi-pass membrane protein</topology>
    </subcellularLocation>
    <subcellularLocation>
        <location evidence="8">Cell membrane</location>
        <topology evidence="8">Multi-pass membrane protein</topology>
    </subcellularLocation>
</comment>
<dbReference type="Proteomes" id="UP001202922">
    <property type="component" value="Unassembled WGS sequence"/>
</dbReference>
<keyword evidence="3" id="KW-1003">Cell membrane</keyword>
<evidence type="ECO:0000256" key="1">
    <source>
        <dbReference type="ARBA" id="ARBA00004429"/>
    </source>
</evidence>
<protein>
    <submittedName>
        <fullName evidence="11">ABC transporter permease subunit</fullName>
    </submittedName>
</protein>
<evidence type="ECO:0000313" key="12">
    <source>
        <dbReference type="Proteomes" id="UP001202922"/>
    </source>
</evidence>